<evidence type="ECO:0000256" key="3">
    <source>
        <dbReference type="ARBA" id="ARBA00022679"/>
    </source>
</evidence>
<dbReference type="PANTHER" id="PTHR43289:SF6">
    <property type="entry name" value="SERINE_THREONINE-PROTEIN KINASE NEKL-3"/>
    <property type="match status" value="1"/>
</dbReference>
<dbReference type="EC" id="2.7.11.1" evidence="1"/>
<keyword evidence="6" id="KW-0067">ATP-binding</keyword>
<keyword evidence="8" id="KW-0812">Transmembrane</keyword>
<evidence type="ECO:0000259" key="9">
    <source>
        <dbReference type="PROSITE" id="PS50011"/>
    </source>
</evidence>
<feature type="compositionally biased region" description="Basic residues" evidence="7">
    <location>
        <begin position="347"/>
        <end position="357"/>
    </location>
</feature>
<protein>
    <recommendedName>
        <fullName evidence="1">non-specific serine/threonine protein kinase</fullName>
        <ecNumber evidence="1">2.7.11.1</ecNumber>
    </recommendedName>
</protein>
<dbReference type="InterPro" id="IPR011009">
    <property type="entry name" value="Kinase-like_dom_sf"/>
</dbReference>
<sequence>MDALRQPQPSDPSGRSGIGDLGSASAALPGPLPVLPGYETLRPLGAGGAGAVWLVRESATGREFAAKVIVGDNAMDRPAQDLLERARKEVRIAQARPHEHILRVHAALPAEASGQPAVAILADYAPGGSLAALVQVRGGLPVGECVTAVAPIAQALAALHADGTAHGDVSPGNILFTVEGKPLLADFGLGRMIGDEGVERGGTPGFTAPWSTPASTHDAGRPAEAGALRPAVLAAADDVFSLGAVAWFALTGAPPAPTDARAPLPLLLDDVPMELTAAVEAALRDDPRQRPSAEELARSILRSARPAHVDLAAAVDDTVLPQLITRRREPERSRRQLLSLGRRRGLPRRRRAGRRRAASAQASGAWADRRGARSHRRGRAHGRRRWLLWSGAAATAVGAVLALVWWVGFGAAPTAGRDGAIAAQQVGMDAAVRPASWAALPDRLRHSAESADPVQAVQALSEIRARAIAARDRELLAAVNAPGSAAHAADTALLDRLAADGQQLEGFSARVLTASLDAPLAGGGSRQDPGAPRAAGAEIAVVRARVVTSGYTVKDSSGTTVGERPSGADQELRVVVQRAGGSWRVAAIAPA</sequence>
<keyword evidence="3" id="KW-0808">Transferase</keyword>
<evidence type="ECO:0000256" key="7">
    <source>
        <dbReference type="SAM" id="MobiDB-lite"/>
    </source>
</evidence>
<feature type="domain" description="Protein kinase" evidence="9">
    <location>
        <begin position="38"/>
        <end position="311"/>
    </location>
</feature>
<dbReference type="RefSeq" id="WP_189692201.1">
    <property type="nucleotide sequence ID" value="NZ_BNCM01000001.1"/>
</dbReference>
<evidence type="ECO:0000256" key="4">
    <source>
        <dbReference type="ARBA" id="ARBA00022741"/>
    </source>
</evidence>
<organism evidence="10 11">
    <name type="scientific">Sinomonas cellulolyticus</name>
    <dbReference type="NCBI Taxonomy" id="2801916"/>
    <lineage>
        <taxon>Bacteria</taxon>
        <taxon>Bacillati</taxon>
        <taxon>Actinomycetota</taxon>
        <taxon>Actinomycetes</taxon>
        <taxon>Micrococcales</taxon>
        <taxon>Micrococcaceae</taxon>
        <taxon>Sinomonas</taxon>
    </lineage>
</organism>
<evidence type="ECO:0000256" key="5">
    <source>
        <dbReference type="ARBA" id="ARBA00022777"/>
    </source>
</evidence>
<keyword evidence="4" id="KW-0547">Nucleotide-binding</keyword>
<dbReference type="Pfam" id="PF00069">
    <property type="entry name" value="Pkinase"/>
    <property type="match status" value="1"/>
</dbReference>
<dbReference type="PROSITE" id="PS50011">
    <property type="entry name" value="PROTEIN_KINASE_DOM"/>
    <property type="match status" value="1"/>
</dbReference>
<gene>
    <name evidence="10" type="ORF">JJE72_08150</name>
</gene>
<dbReference type="EMBL" id="JAERRC010000020">
    <property type="protein sequence ID" value="MBL0705474.1"/>
    <property type="molecule type" value="Genomic_DNA"/>
</dbReference>
<evidence type="ECO:0000313" key="11">
    <source>
        <dbReference type="Proteomes" id="UP000639051"/>
    </source>
</evidence>
<name>A0ABS1K1N2_9MICC</name>
<keyword evidence="11" id="KW-1185">Reference proteome</keyword>
<keyword evidence="2 10" id="KW-0723">Serine/threonine-protein kinase</keyword>
<dbReference type="Proteomes" id="UP000639051">
    <property type="component" value="Unassembled WGS sequence"/>
</dbReference>
<dbReference type="GO" id="GO:0004674">
    <property type="term" value="F:protein serine/threonine kinase activity"/>
    <property type="evidence" value="ECO:0007669"/>
    <property type="project" value="UniProtKB-KW"/>
</dbReference>
<accession>A0ABS1K1N2</accession>
<dbReference type="CDD" id="cd14014">
    <property type="entry name" value="STKc_PknB_like"/>
    <property type="match status" value="1"/>
</dbReference>
<feature type="region of interest" description="Disordered" evidence="7">
    <location>
        <begin position="347"/>
        <end position="377"/>
    </location>
</feature>
<keyword evidence="8" id="KW-0472">Membrane</keyword>
<feature type="transmembrane region" description="Helical" evidence="8">
    <location>
        <begin position="386"/>
        <end position="407"/>
    </location>
</feature>
<dbReference type="SUPFAM" id="SSF56112">
    <property type="entry name" value="Protein kinase-like (PK-like)"/>
    <property type="match status" value="1"/>
</dbReference>
<proteinExistence type="predicted"/>
<evidence type="ECO:0000256" key="8">
    <source>
        <dbReference type="SAM" id="Phobius"/>
    </source>
</evidence>
<dbReference type="PANTHER" id="PTHR43289">
    <property type="entry name" value="MITOGEN-ACTIVATED PROTEIN KINASE KINASE KINASE 20-RELATED"/>
    <property type="match status" value="1"/>
</dbReference>
<comment type="caution">
    <text evidence="10">The sequence shown here is derived from an EMBL/GenBank/DDBJ whole genome shotgun (WGS) entry which is preliminary data.</text>
</comment>
<evidence type="ECO:0000256" key="6">
    <source>
        <dbReference type="ARBA" id="ARBA00022840"/>
    </source>
</evidence>
<reference evidence="10 11" key="1">
    <citation type="submission" date="2021-01" db="EMBL/GenBank/DDBJ databases">
        <title>Genome public.</title>
        <authorList>
            <person name="Liu C."/>
            <person name="Sun Q."/>
        </authorList>
    </citation>
    <scope>NUCLEOTIDE SEQUENCE [LARGE SCALE GENOMIC DNA]</scope>
    <source>
        <strain evidence="10 11">JC656</strain>
    </source>
</reference>
<evidence type="ECO:0000256" key="1">
    <source>
        <dbReference type="ARBA" id="ARBA00012513"/>
    </source>
</evidence>
<dbReference type="Gene3D" id="3.30.200.20">
    <property type="entry name" value="Phosphorylase Kinase, domain 1"/>
    <property type="match status" value="1"/>
</dbReference>
<feature type="region of interest" description="Disordered" evidence="7">
    <location>
        <begin position="1"/>
        <end position="23"/>
    </location>
</feature>
<dbReference type="InterPro" id="IPR000719">
    <property type="entry name" value="Prot_kinase_dom"/>
</dbReference>
<keyword evidence="5 10" id="KW-0418">Kinase</keyword>
<dbReference type="Gene3D" id="1.10.510.10">
    <property type="entry name" value="Transferase(Phosphotransferase) domain 1"/>
    <property type="match status" value="1"/>
</dbReference>
<feature type="region of interest" description="Disordered" evidence="7">
    <location>
        <begin position="198"/>
        <end position="222"/>
    </location>
</feature>
<keyword evidence="8" id="KW-1133">Transmembrane helix</keyword>
<evidence type="ECO:0000256" key="2">
    <source>
        <dbReference type="ARBA" id="ARBA00022527"/>
    </source>
</evidence>
<evidence type="ECO:0000313" key="10">
    <source>
        <dbReference type="EMBL" id="MBL0705474.1"/>
    </source>
</evidence>